<sequence length="169" mass="19236">MNYDSFNVLAMTRNVIIISFYFYDLNAGKNSSVGTTILVESMNSRLYSQIENYIVVLWILMHVGALTGINEVNIHAGLVDVKYKRFRSNLDSILGKHLVDISNVDLVFFPIHYINHFYVICFNLKNPAVEILDNSNIGGDSTTIYDGLPESLRENFIKYIMNVSEAKAR</sequence>
<reference evidence="1" key="1">
    <citation type="submission" date="2023-02" db="EMBL/GenBank/DDBJ databases">
        <title>Genome of toxic invasive species Heracleum sosnowskyi carries increased number of genes despite the absence of recent whole-genome duplications.</title>
        <authorList>
            <person name="Schelkunov M."/>
            <person name="Shtratnikova V."/>
            <person name="Makarenko M."/>
            <person name="Klepikova A."/>
            <person name="Omelchenko D."/>
            <person name="Novikova G."/>
            <person name="Obukhova E."/>
            <person name="Bogdanov V."/>
            <person name="Penin A."/>
            <person name="Logacheva M."/>
        </authorList>
    </citation>
    <scope>NUCLEOTIDE SEQUENCE</scope>
    <source>
        <strain evidence="1">Hsosn_3</strain>
        <tissue evidence="1">Leaf</tissue>
    </source>
</reference>
<name>A0AAD8MB97_9APIA</name>
<evidence type="ECO:0000313" key="1">
    <source>
        <dbReference type="EMBL" id="KAK1366439.1"/>
    </source>
</evidence>
<accession>A0AAD8MB97</accession>
<organism evidence="1 2">
    <name type="scientific">Heracleum sosnowskyi</name>
    <dbReference type="NCBI Taxonomy" id="360622"/>
    <lineage>
        <taxon>Eukaryota</taxon>
        <taxon>Viridiplantae</taxon>
        <taxon>Streptophyta</taxon>
        <taxon>Embryophyta</taxon>
        <taxon>Tracheophyta</taxon>
        <taxon>Spermatophyta</taxon>
        <taxon>Magnoliopsida</taxon>
        <taxon>eudicotyledons</taxon>
        <taxon>Gunneridae</taxon>
        <taxon>Pentapetalae</taxon>
        <taxon>asterids</taxon>
        <taxon>campanulids</taxon>
        <taxon>Apiales</taxon>
        <taxon>Apiaceae</taxon>
        <taxon>Apioideae</taxon>
        <taxon>apioid superclade</taxon>
        <taxon>Tordylieae</taxon>
        <taxon>Tordyliinae</taxon>
        <taxon>Heracleum</taxon>
    </lineage>
</organism>
<dbReference type="Gene3D" id="3.40.395.10">
    <property type="entry name" value="Adenoviral Proteinase, Chain A"/>
    <property type="match status" value="1"/>
</dbReference>
<dbReference type="AlphaFoldDB" id="A0AAD8MB97"/>
<reference evidence="1" key="2">
    <citation type="submission" date="2023-05" db="EMBL/GenBank/DDBJ databases">
        <authorList>
            <person name="Schelkunov M.I."/>
        </authorList>
    </citation>
    <scope>NUCLEOTIDE SEQUENCE</scope>
    <source>
        <strain evidence="1">Hsosn_3</strain>
        <tissue evidence="1">Leaf</tissue>
    </source>
</reference>
<dbReference type="Proteomes" id="UP001237642">
    <property type="component" value="Unassembled WGS sequence"/>
</dbReference>
<protein>
    <recommendedName>
        <fullName evidence="3">Ubiquitin-like protease family profile domain-containing protein</fullName>
    </recommendedName>
</protein>
<gene>
    <name evidence="1" type="ORF">POM88_042000</name>
</gene>
<dbReference type="EMBL" id="JAUIZM010000009">
    <property type="protein sequence ID" value="KAK1366439.1"/>
    <property type="molecule type" value="Genomic_DNA"/>
</dbReference>
<evidence type="ECO:0008006" key="3">
    <source>
        <dbReference type="Google" id="ProtNLM"/>
    </source>
</evidence>
<keyword evidence="2" id="KW-1185">Reference proteome</keyword>
<dbReference type="SUPFAM" id="SSF54001">
    <property type="entry name" value="Cysteine proteinases"/>
    <property type="match status" value="1"/>
</dbReference>
<evidence type="ECO:0000313" key="2">
    <source>
        <dbReference type="Proteomes" id="UP001237642"/>
    </source>
</evidence>
<proteinExistence type="predicted"/>
<dbReference type="InterPro" id="IPR038765">
    <property type="entry name" value="Papain-like_cys_pep_sf"/>
</dbReference>
<comment type="caution">
    <text evidence="1">The sequence shown here is derived from an EMBL/GenBank/DDBJ whole genome shotgun (WGS) entry which is preliminary data.</text>
</comment>